<dbReference type="Proteomes" id="UP000013827">
    <property type="component" value="Unassembled WGS sequence"/>
</dbReference>
<dbReference type="InterPro" id="IPR002037">
    <property type="entry name" value="Glyco_hydro_8"/>
</dbReference>
<dbReference type="HOGENOM" id="CLU_708695_0_0_1"/>
<sequence>MCERTVSDSCQESHFCGEDESHECLPSWKFDDAVTQEVGTGSAPDGDEDAILGMLLLVLATQSEAPRPPWWGEVAQWAYQSCRAFLQHLSVDHPTLLSSNGRPLRMLKLGSCWGGWDCNNPSYHAPGHYRAFRDYMLSFAASYGATASEGADLAPVWDSLVETSHALLREAQCDASGLVPNWWVPADGNDDVGAPGTPGCGGSGTEPAEFGAEASRTAWRVGVDALWYGSAEAASFLRPMAAEVEEAVRTDYQLSSGCWISSVLSDWQWIGFMAGPVTTSLLVPAGGLDPSLQQAALDDLGVKIQGMPVNDYYSGSWVAIATATMLECGRAGICPESPRWADPAELHEVRCCSDTAIGGPSAPVHKHGFAPPPSFSPTALAAQAAGTTGT</sequence>
<organism evidence="5 6">
    <name type="scientific">Emiliania huxleyi (strain CCMP1516)</name>
    <dbReference type="NCBI Taxonomy" id="280463"/>
    <lineage>
        <taxon>Eukaryota</taxon>
        <taxon>Haptista</taxon>
        <taxon>Haptophyta</taxon>
        <taxon>Prymnesiophyceae</taxon>
        <taxon>Isochrysidales</taxon>
        <taxon>Noelaerhabdaceae</taxon>
        <taxon>Emiliania</taxon>
    </lineage>
</organism>
<dbReference type="RefSeq" id="XP_005776741.1">
    <property type="nucleotide sequence ID" value="XM_005776684.1"/>
</dbReference>
<dbReference type="Gene3D" id="1.50.10.10">
    <property type="match status" value="1"/>
</dbReference>
<dbReference type="GO" id="GO:0005975">
    <property type="term" value="P:carbohydrate metabolic process"/>
    <property type="evidence" value="ECO:0007669"/>
    <property type="project" value="InterPro"/>
</dbReference>
<proteinExistence type="inferred from homology"/>
<dbReference type="PaxDb" id="2903-EOD24312"/>
<protein>
    <submittedName>
        <fullName evidence="5">Uncharacterized protein</fullName>
    </submittedName>
</protein>
<reference evidence="6" key="1">
    <citation type="journal article" date="2013" name="Nature">
        <title>Pan genome of the phytoplankton Emiliania underpins its global distribution.</title>
        <authorList>
            <person name="Read B.A."/>
            <person name="Kegel J."/>
            <person name="Klute M.J."/>
            <person name="Kuo A."/>
            <person name="Lefebvre S.C."/>
            <person name="Maumus F."/>
            <person name="Mayer C."/>
            <person name="Miller J."/>
            <person name="Monier A."/>
            <person name="Salamov A."/>
            <person name="Young J."/>
            <person name="Aguilar M."/>
            <person name="Claverie J.M."/>
            <person name="Frickenhaus S."/>
            <person name="Gonzalez K."/>
            <person name="Herman E.K."/>
            <person name="Lin Y.C."/>
            <person name="Napier J."/>
            <person name="Ogata H."/>
            <person name="Sarno A.F."/>
            <person name="Shmutz J."/>
            <person name="Schroeder D."/>
            <person name="de Vargas C."/>
            <person name="Verret F."/>
            <person name="von Dassow P."/>
            <person name="Valentin K."/>
            <person name="Van de Peer Y."/>
            <person name="Wheeler G."/>
            <person name="Dacks J.B."/>
            <person name="Delwiche C.F."/>
            <person name="Dyhrman S.T."/>
            <person name="Glockner G."/>
            <person name="John U."/>
            <person name="Richards T."/>
            <person name="Worden A.Z."/>
            <person name="Zhang X."/>
            <person name="Grigoriev I.V."/>
            <person name="Allen A.E."/>
            <person name="Bidle K."/>
            <person name="Borodovsky M."/>
            <person name="Bowler C."/>
            <person name="Brownlee C."/>
            <person name="Cock J.M."/>
            <person name="Elias M."/>
            <person name="Gladyshev V.N."/>
            <person name="Groth M."/>
            <person name="Guda C."/>
            <person name="Hadaegh A."/>
            <person name="Iglesias-Rodriguez M.D."/>
            <person name="Jenkins J."/>
            <person name="Jones B.M."/>
            <person name="Lawson T."/>
            <person name="Leese F."/>
            <person name="Lindquist E."/>
            <person name="Lobanov A."/>
            <person name="Lomsadze A."/>
            <person name="Malik S.B."/>
            <person name="Marsh M.E."/>
            <person name="Mackinder L."/>
            <person name="Mock T."/>
            <person name="Mueller-Roeber B."/>
            <person name="Pagarete A."/>
            <person name="Parker M."/>
            <person name="Probert I."/>
            <person name="Quesneville H."/>
            <person name="Raines C."/>
            <person name="Rensing S.A."/>
            <person name="Riano-Pachon D.M."/>
            <person name="Richier S."/>
            <person name="Rokitta S."/>
            <person name="Shiraiwa Y."/>
            <person name="Soanes D.M."/>
            <person name="van der Giezen M."/>
            <person name="Wahlund T.M."/>
            <person name="Williams B."/>
            <person name="Wilson W."/>
            <person name="Wolfe G."/>
            <person name="Wurch L.L."/>
        </authorList>
    </citation>
    <scope>NUCLEOTIDE SEQUENCE</scope>
</reference>
<dbReference type="EnsemblProtists" id="EOD24312">
    <property type="protein sequence ID" value="EOD24312"/>
    <property type="gene ID" value="EMIHUDRAFT_457782"/>
</dbReference>
<dbReference type="InterPro" id="IPR008928">
    <property type="entry name" value="6-hairpin_glycosidase_sf"/>
</dbReference>
<evidence type="ECO:0000256" key="2">
    <source>
        <dbReference type="ARBA" id="ARBA00022801"/>
    </source>
</evidence>
<dbReference type="GO" id="GO:0004553">
    <property type="term" value="F:hydrolase activity, hydrolyzing O-glycosyl compounds"/>
    <property type="evidence" value="ECO:0007669"/>
    <property type="project" value="InterPro"/>
</dbReference>
<keyword evidence="2" id="KW-0378">Hydrolase</keyword>
<dbReference type="GeneID" id="17269853"/>
<feature type="region of interest" description="Disordered" evidence="4">
    <location>
        <begin position="367"/>
        <end position="390"/>
    </location>
</feature>
<name>A0A0D3JLC7_EMIH1</name>
<dbReference type="SUPFAM" id="SSF48208">
    <property type="entry name" value="Six-hairpin glycosidases"/>
    <property type="match status" value="1"/>
</dbReference>
<comment type="similarity">
    <text evidence="1">Belongs to the glycosyl hydrolase 8 (cellulase D) family.</text>
</comment>
<evidence type="ECO:0000313" key="6">
    <source>
        <dbReference type="Proteomes" id="UP000013827"/>
    </source>
</evidence>
<keyword evidence="3" id="KW-0326">Glycosidase</keyword>
<feature type="compositionally biased region" description="Low complexity" evidence="4">
    <location>
        <begin position="378"/>
        <end position="390"/>
    </location>
</feature>
<evidence type="ECO:0000256" key="4">
    <source>
        <dbReference type="SAM" id="MobiDB-lite"/>
    </source>
</evidence>
<dbReference type="Pfam" id="PF01270">
    <property type="entry name" value="Glyco_hydro_8"/>
    <property type="match status" value="1"/>
</dbReference>
<keyword evidence="6" id="KW-1185">Reference proteome</keyword>
<dbReference type="AlphaFoldDB" id="A0A0D3JLC7"/>
<evidence type="ECO:0000256" key="3">
    <source>
        <dbReference type="ARBA" id="ARBA00023295"/>
    </source>
</evidence>
<reference evidence="5" key="2">
    <citation type="submission" date="2024-10" db="UniProtKB">
        <authorList>
            <consortium name="EnsemblProtists"/>
        </authorList>
    </citation>
    <scope>IDENTIFICATION</scope>
</reference>
<evidence type="ECO:0000313" key="5">
    <source>
        <dbReference type="EnsemblProtists" id="EOD24312"/>
    </source>
</evidence>
<dbReference type="InterPro" id="IPR012341">
    <property type="entry name" value="6hp_glycosidase-like_sf"/>
</dbReference>
<evidence type="ECO:0000256" key="1">
    <source>
        <dbReference type="ARBA" id="ARBA00009209"/>
    </source>
</evidence>
<dbReference type="KEGG" id="ehx:EMIHUDRAFT_457782"/>
<accession>A0A0D3JLC7</accession>